<gene>
    <name evidence="2" type="ORF">EV356DRAFT_354620</name>
</gene>
<keyword evidence="3" id="KW-1185">Reference proteome</keyword>
<dbReference type="AlphaFoldDB" id="A0A6A6GWK2"/>
<evidence type="ECO:0000313" key="2">
    <source>
        <dbReference type="EMBL" id="KAF2230087.1"/>
    </source>
</evidence>
<dbReference type="Proteomes" id="UP000800092">
    <property type="component" value="Unassembled WGS sequence"/>
</dbReference>
<protein>
    <submittedName>
        <fullName evidence="2">Uncharacterized protein</fullName>
    </submittedName>
</protein>
<feature type="compositionally biased region" description="Polar residues" evidence="1">
    <location>
        <begin position="133"/>
        <end position="145"/>
    </location>
</feature>
<reference evidence="2" key="1">
    <citation type="journal article" date="2020" name="Stud. Mycol.">
        <title>101 Dothideomycetes genomes: a test case for predicting lifestyles and emergence of pathogens.</title>
        <authorList>
            <person name="Haridas S."/>
            <person name="Albert R."/>
            <person name="Binder M."/>
            <person name="Bloem J."/>
            <person name="Labutti K."/>
            <person name="Salamov A."/>
            <person name="Andreopoulos B."/>
            <person name="Baker S."/>
            <person name="Barry K."/>
            <person name="Bills G."/>
            <person name="Bluhm B."/>
            <person name="Cannon C."/>
            <person name="Castanera R."/>
            <person name="Culley D."/>
            <person name="Daum C."/>
            <person name="Ezra D."/>
            <person name="Gonzalez J."/>
            <person name="Henrissat B."/>
            <person name="Kuo A."/>
            <person name="Liang C."/>
            <person name="Lipzen A."/>
            <person name="Lutzoni F."/>
            <person name="Magnuson J."/>
            <person name="Mondo S."/>
            <person name="Nolan M."/>
            <person name="Ohm R."/>
            <person name="Pangilinan J."/>
            <person name="Park H.-J."/>
            <person name="Ramirez L."/>
            <person name="Alfaro M."/>
            <person name="Sun H."/>
            <person name="Tritt A."/>
            <person name="Yoshinaga Y."/>
            <person name="Zwiers L.-H."/>
            <person name="Turgeon B."/>
            <person name="Goodwin S."/>
            <person name="Spatafora J."/>
            <person name="Crous P."/>
            <person name="Grigoriev I."/>
        </authorList>
    </citation>
    <scope>NUCLEOTIDE SEQUENCE</scope>
    <source>
        <strain evidence="2">Tuck. ex Michener</strain>
    </source>
</reference>
<feature type="compositionally biased region" description="Basic and acidic residues" evidence="1">
    <location>
        <begin position="309"/>
        <end position="319"/>
    </location>
</feature>
<feature type="compositionally biased region" description="Acidic residues" evidence="1">
    <location>
        <begin position="104"/>
        <end position="115"/>
    </location>
</feature>
<organism evidence="2 3">
    <name type="scientific">Viridothelium virens</name>
    <name type="common">Speckled blister lichen</name>
    <name type="synonym">Trypethelium virens</name>
    <dbReference type="NCBI Taxonomy" id="1048519"/>
    <lineage>
        <taxon>Eukaryota</taxon>
        <taxon>Fungi</taxon>
        <taxon>Dikarya</taxon>
        <taxon>Ascomycota</taxon>
        <taxon>Pezizomycotina</taxon>
        <taxon>Dothideomycetes</taxon>
        <taxon>Dothideomycetes incertae sedis</taxon>
        <taxon>Trypetheliales</taxon>
        <taxon>Trypetheliaceae</taxon>
        <taxon>Viridothelium</taxon>
    </lineage>
</organism>
<sequence length="569" mass="63549">MNTGVLNSFLSSLNSSSLGRIERKLEESIETKLDQIIRDVRSGNKNEDLLSVADDDLTDDEKAGPWEALEDELSEQGIDRETLKKHKPWIEAQLHRRLIHDSSQDEGDQDNEDSSGETSHDERDQDKEDSSDEASVSSGNSSKTIEPSEYRNQEAPKSIQLKGKTPMHRPGDTTQRSISNPEILDVPRGGHFHFSRSSSLSSISQVDDNPFSVHFRAAAPTVGASGANQIIFSHSDLSDAEEPQSFTFQEIDTAGHHDDNDYISENGYRSSSLHTVVATERENQSKRGPDNREVRMSALRGSLSGGSHEGLEETAHLDRPSPTMQVSTQRMREEHPNLRRENGRTLTDLDSSDILNSPEILLDLGMPERQSLELEWQLQSISSSLMSASSDYLRFLFNLPSKKDTQIQHPSPTAQHLCIFEDIISSLESLRTRGSEEATLRKAGLLVEAQRWVRAVSMKQIPEEKIVSYSHRMFHHSDKAEQKTSTVAILVSLEEVQWGCTKRKQLEVTTDHGGQSSQEEVEFIVPIPKGALDGFIAEVSAQDKHGCNHTVEFKLRCVSHVLGSPSFFC</sequence>
<accession>A0A6A6GWK2</accession>
<feature type="region of interest" description="Disordered" evidence="1">
    <location>
        <begin position="301"/>
        <end position="337"/>
    </location>
</feature>
<proteinExistence type="predicted"/>
<evidence type="ECO:0000256" key="1">
    <source>
        <dbReference type="SAM" id="MobiDB-lite"/>
    </source>
</evidence>
<feature type="compositionally biased region" description="Basic and acidic residues" evidence="1">
    <location>
        <begin position="118"/>
        <end position="128"/>
    </location>
</feature>
<dbReference type="EMBL" id="ML991848">
    <property type="protein sequence ID" value="KAF2230087.1"/>
    <property type="molecule type" value="Genomic_DNA"/>
</dbReference>
<name>A0A6A6GWK2_VIRVR</name>
<feature type="region of interest" description="Disordered" evidence="1">
    <location>
        <begin position="100"/>
        <end position="190"/>
    </location>
</feature>
<evidence type="ECO:0000313" key="3">
    <source>
        <dbReference type="Proteomes" id="UP000800092"/>
    </source>
</evidence>